<organism evidence="1 2">
    <name type="scientific">Helianthus annuus</name>
    <name type="common">Common sunflower</name>
    <dbReference type="NCBI Taxonomy" id="4232"/>
    <lineage>
        <taxon>Eukaryota</taxon>
        <taxon>Viridiplantae</taxon>
        <taxon>Streptophyta</taxon>
        <taxon>Embryophyta</taxon>
        <taxon>Tracheophyta</taxon>
        <taxon>Spermatophyta</taxon>
        <taxon>Magnoliopsida</taxon>
        <taxon>eudicotyledons</taxon>
        <taxon>Gunneridae</taxon>
        <taxon>Pentapetalae</taxon>
        <taxon>asterids</taxon>
        <taxon>campanulids</taxon>
        <taxon>Asterales</taxon>
        <taxon>Asteraceae</taxon>
        <taxon>Asteroideae</taxon>
        <taxon>Heliantheae alliance</taxon>
        <taxon>Heliantheae</taxon>
        <taxon>Helianthus</taxon>
    </lineage>
</organism>
<proteinExistence type="predicted"/>
<dbReference type="EMBL" id="CM007904">
    <property type="protein sequence ID" value="OTF94006.1"/>
    <property type="molecule type" value="Genomic_DNA"/>
</dbReference>
<name>A0A251S575_HELAN</name>
<keyword evidence="2" id="KW-1185">Reference proteome</keyword>
<accession>A0A251S575</accession>
<evidence type="ECO:0000313" key="1">
    <source>
        <dbReference type="EMBL" id="OTF94006.1"/>
    </source>
</evidence>
<evidence type="ECO:0000313" key="2">
    <source>
        <dbReference type="Proteomes" id="UP000215914"/>
    </source>
</evidence>
<dbReference type="InParanoid" id="A0A251S575"/>
<dbReference type="AlphaFoldDB" id="A0A251S575"/>
<sequence>MLSLNDRWHPPAAKVCPTSTQEPMLFPERSKCVGCRQRANGGGLIALEISSMMFGSGGITAVHSDNAVMWSRSGLVHDKVKAKLGVSKSRGGPRPDTLNTNNVQTAFHGTHPHMVGFGFDPTFAKPPYHSLMLTEESTEVIKRRSYSMSADTFGIESNAVNERVPDHPELLEVWWAGWGNYCLPIFLRCSCWMASAIRLMAQSSRAVSFGD</sequence>
<gene>
    <name evidence="1" type="ORF">HannXRQ_Chr15g0467431</name>
</gene>
<protein>
    <submittedName>
        <fullName evidence="1">Uncharacterized protein</fullName>
    </submittedName>
</protein>
<dbReference type="Proteomes" id="UP000215914">
    <property type="component" value="Chromosome 15"/>
</dbReference>
<reference evidence="2" key="1">
    <citation type="journal article" date="2017" name="Nature">
        <title>The sunflower genome provides insights into oil metabolism, flowering and Asterid evolution.</title>
        <authorList>
            <person name="Badouin H."/>
            <person name="Gouzy J."/>
            <person name="Grassa C.J."/>
            <person name="Murat F."/>
            <person name="Staton S.E."/>
            <person name="Cottret L."/>
            <person name="Lelandais-Briere C."/>
            <person name="Owens G.L."/>
            <person name="Carrere S."/>
            <person name="Mayjonade B."/>
            <person name="Legrand L."/>
            <person name="Gill N."/>
            <person name="Kane N.C."/>
            <person name="Bowers J.E."/>
            <person name="Hubner S."/>
            <person name="Bellec A."/>
            <person name="Berard A."/>
            <person name="Berges H."/>
            <person name="Blanchet N."/>
            <person name="Boniface M.C."/>
            <person name="Brunel D."/>
            <person name="Catrice O."/>
            <person name="Chaidir N."/>
            <person name="Claudel C."/>
            <person name="Donnadieu C."/>
            <person name="Faraut T."/>
            <person name="Fievet G."/>
            <person name="Helmstetter N."/>
            <person name="King M."/>
            <person name="Knapp S.J."/>
            <person name="Lai Z."/>
            <person name="Le Paslier M.C."/>
            <person name="Lippi Y."/>
            <person name="Lorenzon L."/>
            <person name="Mandel J.R."/>
            <person name="Marage G."/>
            <person name="Marchand G."/>
            <person name="Marquand E."/>
            <person name="Bret-Mestries E."/>
            <person name="Morien E."/>
            <person name="Nambeesan S."/>
            <person name="Nguyen T."/>
            <person name="Pegot-Espagnet P."/>
            <person name="Pouilly N."/>
            <person name="Raftis F."/>
            <person name="Sallet E."/>
            <person name="Schiex T."/>
            <person name="Thomas J."/>
            <person name="Vandecasteele C."/>
            <person name="Vares D."/>
            <person name="Vear F."/>
            <person name="Vautrin S."/>
            <person name="Crespi M."/>
            <person name="Mangin B."/>
            <person name="Burke J.M."/>
            <person name="Salse J."/>
            <person name="Munos S."/>
            <person name="Vincourt P."/>
            <person name="Rieseberg L.H."/>
            <person name="Langlade N.B."/>
        </authorList>
    </citation>
    <scope>NUCLEOTIDE SEQUENCE [LARGE SCALE GENOMIC DNA]</scope>
    <source>
        <strain evidence="2">cv. SF193</strain>
    </source>
</reference>